<reference evidence="2 3" key="3">
    <citation type="journal article" date="2017" name="G3 (Bethesda)">
        <title>Comparative analysis highlights variable genome content of wheat rusts and divergence of the mating loci.</title>
        <authorList>
            <person name="Cuomo C.A."/>
            <person name="Bakkeren G."/>
            <person name="Khalil H.B."/>
            <person name="Panwar V."/>
            <person name="Joly D."/>
            <person name="Linning R."/>
            <person name="Sakthikumar S."/>
            <person name="Song X."/>
            <person name="Adiconis X."/>
            <person name="Fan L."/>
            <person name="Goldberg J.M."/>
            <person name="Levin J.Z."/>
            <person name="Young S."/>
            <person name="Zeng Q."/>
            <person name="Anikster Y."/>
            <person name="Bruce M."/>
            <person name="Wang M."/>
            <person name="Yin C."/>
            <person name="McCallum B."/>
            <person name="Szabo L.J."/>
            <person name="Hulbert S."/>
            <person name="Chen X."/>
            <person name="Fellers J.P."/>
        </authorList>
    </citation>
    <scope>NUCLEOTIDE SEQUENCE</scope>
    <source>
        <strain evidence="3">Isolate 1-1 / race 1 (BBBD)</strain>
        <strain evidence="2">isolate 1-1 / race 1 (BBBD)</strain>
    </source>
</reference>
<evidence type="ECO:0000313" key="1">
    <source>
        <dbReference type="EMBL" id="OAV88644.1"/>
    </source>
</evidence>
<dbReference type="OrthoDB" id="2495815at2759"/>
<dbReference type="VEuPathDB" id="FungiDB:PTTG_28966"/>
<evidence type="ECO:0000313" key="3">
    <source>
        <dbReference type="Proteomes" id="UP000005240"/>
    </source>
</evidence>
<keyword evidence="3" id="KW-1185">Reference proteome</keyword>
<dbReference type="EMBL" id="ADAS02000162">
    <property type="protein sequence ID" value="OAV88644.1"/>
    <property type="molecule type" value="Genomic_DNA"/>
</dbReference>
<organism evidence="1">
    <name type="scientific">Puccinia triticina (isolate 1-1 / race 1 (BBBD))</name>
    <name type="common">Brown leaf rust fungus</name>
    <dbReference type="NCBI Taxonomy" id="630390"/>
    <lineage>
        <taxon>Eukaryota</taxon>
        <taxon>Fungi</taxon>
        <taxon>Dikarya</taxon>
        <taxon>Basidiomycota</taxon>
        <taxon>Pucciniomycotina</taxon>
        <taxon>Pucciniomycetes</taxon>
        <taxon>Pucciniales</taxon>
        <taxon>Pucciniaceae</taxon>
        <taxon>Puccinia</taxon>
    </lineage>
</organism>
<dbReference type="Proteomes" id="UP000005240">
    <property type="component" value="Unassembled WGS sequence"/>
</dbReference>
<reference evidence="1" key="1">
    <citation type="submission" date="2009-11" db="EMBL/GenBank/DDBJ databases">
        <authorList>
            <consortium name="The Broad Institute Genome Sequencing Platform"/>
            <person name="Ward D."/>
            <person name="Feldgarden M."/>
            <person name="Earl A."/>
            <person name="Young S.K."/>
            <person name="Zeng Q."/>
            <person name="Koehrsen M."/>
            <person name="Alvarado L."/>
            <person name="Berlin A."/>
            <person name="Bochicchio J."/>
            <person name="Borenstein D."/>
            <person name="Chapman S.B."/>
            <person name="Chen Z."/>
            <person name="Engels R."/>
            <person name="Freedman E."/>
            <person name="Gellesch M."/>
            <person name="Goldberg J."/>
            <person name="Griggs A."/>
            <person name="Gujja S."/>
            <person name="Heilman E."/>
            <person name="Heiman D."/>
            <person name="Hepburn T."/>
            <person name="Howarth C."/>
            <person name="Jen D."/>
            <person name="Larson L."/>
            <person name="Lewis B."/>
            <person name="Mehta T."/>
            <person name="Park D."/>
            <person name="Pearson M."/>
            <person name="Roberts A."/>
            <person name="Saif S."/>
            <person name="Shea T."/>
            <person name="Shenoy N."/>
            <person name="Sisk P."/>
            <person name="Stolte C."/>
            <person name="Sykes S."/>
            <person name="Thomson T."/>
            <person name="Walk T."/>
            <person name="White J."/>
            <person name="Yandava C."/>
            <person name="Izard J."/>
            <person name="Baranova O.V."/>
            <person name="Blanton J.M."/>
            <person name="Tanner A.C."/>
            <person name="Dewhirst F.E."/>
            <person name="Haas B."/>
            <person name="Nusbaum C."/>
            <person name="Birren B."/>
        </authorList>
    </citation>
    <scope>NUCLEOTIDE SEQUENCE [LARGE SCALE GENOMIC DNA]</scope>
    <source>
        <strain evidence="1">1-1 BBBD Race 1</strain>
    </source>
</reference>
<dbReference type="EnsemblFungi" id="PTTG_28966-t43_1">
    <property type="protein sequence ID" value="PTTG_28966-t43_1-p1"/>
    <property type="gene ID" value="PTTG_28966"/>
</dbReference>
<evidence type="ECO:0000313" key="2">
    <source>
        <dbReference type="EnsemblFungi" id="PTTG_28966-t43_1-p1"/>
    </source>
</evidence>
<sequence>MTPELDMWKIHPWAHLLALGTVCLLARLIFAGHEFLCSEPGPYHTLDGLDLSQEGPSCSIGQSESFLGRAVRQHRLSHSADPTWQSRRVRQKVSNPLEHVRPTDFPIPFINLVQHDIRNPAQPHQLSTHPLPLEVAVVLSHQDEEPQRIGLNFDLNHTPPSSPPEHVPVEHVPGEHVPVGPAAPLEHIAEQVVSDEQPAQAHPEVDSDSLDMHESIPQDFTPILRYVQMAVVHPELLIKYHTPLKEHINSHPAKFATGMSNKPTERVGNLPVYFEPCLSGTFETMFAPRIAKLSKPKPSAGKNRGIYQSPSMISALLGNLIKCILFAHGAFFRQINSPVEEQIRKHDSLMRWLNDLVFSTTNHLPIFGAISRSEFLSLREKGYTPAQKHVIHYLRGRSDDPSLEFFNDFAALSLIGIWYKREAPVEWAQHFQGSESTFWLRMRQSMEDAKENKSWKSGKWVEQVLAHQKPDAEMNDFDLLGLQHGINPQGPSRWRAEKNFWLVNRKKYEPSEVEDRIIMEHRRVLKLVALKRTGKPSKTITAVRAKLHDAVENATGEEIWIVRVIDIMSRPQTTESVETKLATLLEGLWQHHQTLISYMEHSNIQSIPNAHDAFLDWFSETILSPSTGPLHLPLFGYVYKSQPGEVEPPLDETRFNPIQHRVLRNIAIPDKNRTTFDVLTLLGYWYKKHQPDYWQVHFKTEGNFGALFKHANNPM</sequence>
<gene>
    <name evidence="1" type="ORF">PTTG_28966</name>
</gene>
<reference evidence="2" key="4">
    <citation type="submission" date="2025-05" db="UniProtKB">
        <authorList>
            <consortium name="EnsemblFungi"/>
        </authorList>
    </citation>
    <scope>IDENTIFICATION</scope>
    <source>
        <strain evidence="2">isolate 1-1 / race 1 (BBBD)</strain>
    </source>
</reference>
<proteinExistence type="predicted"/>
<accession>A0A180G7Q9</accession>
<protein>
    <submittedName>
        <fullName evidence="1 2">Uncharacterized protein</fullName>
    </submittedName>
</protein>
<reference evidence="1" key="2">
    <citation type="submission" date="2016-05" db="EMBL/GenBank/DDBJ databases">
        <title>Comparative analysis highlights variable genome content of wheat rusts and divergence of the mating loci.</title>
        <authorList>
            <person name="Cuomo C.A."/>
            <person name="Bakkeren G."/>
            <person name="Szabo L."/>
            <person name="Khalil H."/>
            <person name="Joly D."/>
            <person name="Goldberg J."/>
            <person name="Young S."/>
            <person name="Zeng Q."/>
            <person name="Fellers J."/>
        </authorList>
    </citation>
    <scope>NUCLEOTIDE SEQUENCE [LARGE SCALE GENOMIC DNA]</scope>
    <source>
        <strain evidence="1">1-1 BBBD Race 1</strain>
    </source>
</reference>
<name>A0A180G7Q9_PUCT1</name>
<dbReference type="AlphaFoldDB" id="A0A180G7Q9"/>